<keyword evidence="4" id="KW-0788">Thiol protease</keyword>
<keyword evidence="5" id="KW-0175">Coiled coil</keyword>
<gene>
    <name evidence="8" type="ORF">KPL37_13865</name>
</gene>
<accession>A0ABS6BWW3</accession>
<dbReference type="Proteomes" id="UP000776252">
    <property type="component" value="Unassembled WGS sequence"/>
</dbReference>
<dbReference type="InterPro" id="IPR051202">
    <property type="entry name" value="Peptidase_C40"/>
</dbReference>
<keyword evidence="2 6" id="KW-0732">Signal</keyword>
<evidence type="ECO:0000313" key="8">
    <source>
        <dbReference type="EMBL" id="MBU3160828.1"/>
    </source>
</evidence>
<keyword evidence="1" id="KW-0645">Protease</keyword>
<evidence type="ECO:0000256" key="1">
    <source>
        <dbReference type="ARBA" id="ARBA00022670"/>
    </source>
</evidence>
<dbReference type="RefSeq" id="WP_216150309.1">
    <property type="nucleotide sequence ID" value="NZ_JAHLDV010000037.1"/>
</dbReference>
<dbReference type="PROSITE" id="PS51935">
    <property type="entry name" value="NLPC_P60"/>
    <property type="match status" value="1"/>
</dbReference>
<evidence type="ECO:0000313" key="9">
    <source>
        <dbReference type="Proteomes" id="UP000776252"/>
    </source>
</evidence>
<reference evidence="8 9" key="1">
    <citation type="submission" date="2021-06" db="EMBL/GenBank/DDBJ databases">
        <title>Clostridia strains as spoilage organisms.</title>
        <authorList>
            <person name="Wambui J."/>
            <person name="Stephan R."/>
            <person name="Stevens M.J.A."/>
        </authorList>
    </citation>
    <scope>NUCLEOTIDE SEQUENCE [LARGE SCALE GENOMIC DNA]</scope>
    <source>
        <strain evidence="8 9">DSM 14204</strain>
    </source>
</reference>
<evidence type="ECO:0000256" key="3">
    <source>
        <dbReference type="ARBA" id="ARBA00022801"/>
    </source>
</evidence>
<evidence type="ECO:0000256" key="6">
    <source>
        <dbReference type="SAM" id="SignalP"/>
    </source>
</evidence>
<name>A0ABS6BWW3_9CLOT</name>
<feature type="coiled-coil region" evidence="5">
    <location>
        <begin position="31"/>
        <end position="100"/>
    </location>
</feature>
<organism evidence="8 9">
    <name type="scientific">Clostridium frigoris</name>
    <dbReference type="NCBI Taxonomy" id="205327"/>
    <lineage>
        <taxon>Bacteria</taxon>
        <taxon>Bacillati</taxon>
        <taxon>Bacillota</taxon>
        <taxon>Clostridia</taxon>
        <taxon>Eubacteriales</taxon>
        <taxon>Clostridiaceae</taxon>
        <taxon>Clostridium</taxon>
    </lineage>
</organism>
<feature type="domain" description="NlpC/P60" evidence="7">
    <location>
        <begin position="260"/>
        <end position="377"/>
    </location>
</feature>
<dbReference type="PANTHER" id="PTHR47053:SF1">
    <property type="entry name" value="MUREIN DD-ENDOPEPTIDASE MEPH-RELATED"/>
    <property type="match status" value="1"/>
</dbReference>
<dbReference type="PANTHER" id="PTHR47053">
    <property type="entry name" value="MUREIN DD-ENDOPEPTIDASE MEPH-RELATED"/>
    <property type="match status" value="1"/>
</dbReference>
<protein>
    <submittedName>
        <fullName evidence="8">C40 family peptidase</fullName>
    </submittedName>
</protein>
<dbReference type="InterPro" id="IPR057309">
    <property type="entry name" value="PcsB_CC"/>
</dbReference>
<evidence type="ECO:0000259" key="7">
    <source>
        <dbReference type="PROSITE" id="PS51935"/>
    </source>
</evidence>
<comment type="caution">
    <text evidence="8">The sequence shown here is derived from an EMBL/GenBank/DDBJ whole genome shotgun (WGS) entry which is preliminary data.</text>
</comment>
<dbReference type="InterPro" id="IPR000064">
    <property type="entry name" value="NLP_P60_dom"/>
</dbReference>
<feature type="chain" id="PRO_5045954070" evidence="6">
    <location>
        <begin position="25"/>
        <end position="377"/>
    </location>
</feature>
<evidence type="ECO:0000256" key="5">
    <source>
        <dbReference type="SAM" id="Coils"/>
    </source>
</evidence>
<keyword evidence="3" id="KW-0378">Hydrolase</keyword>
<keyword evidence="9" id="KW-1185">Reference proteome</keyword>
<sequence>MKNVLRNLAVVITLIFTSNVTALAAPVNEKLQQQKNSLMKIQTERDGVETKIEEFDNEIEKIMTKTEENKGKISETEKAIKSAKAQIKKVESDTQKEQKLYNSRMRVMYMNGFDGYMSIILDSESFGDFVSRVDNIKTIIEFDKKVAARFKAAQDELNKKQQSLNTTKGKLQSLQVENKQKIDTILVTKESQNKLITELKSKEIAAKEVQNKLIAGLNSKKDVSVQKITKPQVSINNSITKLSNIRESAPNYTPSRGGATVSQAAIIAYASTFLGTPYLWGGTTPSGFDCSGFTQYVYAHFGISVGRTTFDQINDGVEVPRDKLQPGDLVFFGTFANPHHMGMYIGDNNYIHAPHTGDVIKISPVGRNDYVTARRVK</sequence>
<dbReference type="Pfam" id="PF24568">
    <property type="entry name" value="CC_PcsB"/>
    <property type="match status" value="1"/>
</dbReference>
<dbReference type="Pfam" id="PF00877">
    <property type="entry name" value="NLPC_P60"/>
    <property type="match status" value="1"/>
</dbReference>
<evidence type="ECO:0000256" key="4">
    <source>
        <dbReference type="ARBA" id="ARBA00022807"/>
    </source>
</evidence>
<dbReference type="EMBL" id="JAHLDV010000037">
    <property type="protein sequence ID" value="MBU3160828.1"/>
    <property type="molecule type" value="Genomic_DNA"/>
</dbReference>
<evidence type="ECO:0000256" key="2">
    <source>
        <dbReference type="ARBA" id="ARBA00022729"/>
    </source>
</evidence>
<proteinExistence type="predicted"/>
<feature type="signal peptide" evidence="6">
    <location>
        <begin position="1"/>
        <end position="24"/>
    </location>
</feature>